<proteinExistence type="predicted"/>
<accession>A0ABQ7HZZ5</accession>
<gene>
    <name evidence="1" type="ORF">TCON_1130</name>
</gene>
<dbReference type="Proteomes" id="UP001516464">
    <property type="component" value="Unassembled WGS sequence"/>
</dbReference>
<dbReference type="EMBL" id="SBIQ01000064">
    <property type="protein sequence ID" value="KAF7683660.1"/>
    <property type="molecule type" value="Genomic_DNA"/>
</dbReference>
<sequence>MDPLKENNNIGDTINRDDVNSGYELDSISEYDSLSDISLYESNSSDLKTEDEDEFFNKNTLEIGDYENEEPAIWNDAEEEELKLRKEFNLINDPVDWVTKQPKSFNLKRNMREFRYKIIKRIFSTKTNIKLIRCFLNRIIIIDNLNIIYLLEGDDDLMNGTYKAYKIEYLNVSDFIFLNKDVILLIGKNYNVIKEFNLATGKLIGIFRATGESCYNKIDSYDEFIFLMGDYLTVLDSKTYEIKSKIEIPIKDFTINKEKNNEDITIFVLGKDNSIYKFNLEGKIQYKLALEDRFEFSKLFYYKSKLIISTKRGLKFYDENMNFIKEFMNLNTNVMKLVGTNNIISHVSEGKNTLRFLDINNLKYFDNFPLSGVIMPYIKDIMFCDDRLYYCHKKYVSYIKMKYK</sequence>
<name>A0ABQ7HZZ5_9MICR</name>
<evidence type="ECO:0000313" key="1">
    <source>
        <dbReference type="EMBL" id="KAF7683660.1"/>
    </source>
</evidence>
<organism evidence="1 2">
    <name type="scientific">Astathelohania contejeani</name>
    <dbReference type="NCBI Taxonomy" id="164912"/>
    <lineage>
        <taxon>Eukaryota</taxon>
        <taxon>Fungi</taxon>
        <taxon>Fungi incertae sedis</taxon>
        <taxon>Microsporidia</taxon>
        <taxon>Astathelohaniidae</taxon>
        <taxon>Astathelohania</taxon>
    </lineage>
</organism>
<keyword evidence="2" id="KW-1185">Reference proteome</keyword>
<dbReference type="InterPro" id="IPR011047">
    <property type="entry name" value="Quinoprotein_ADH-like_sf"/>
</dbReference>
<reference evidence="1 2" key="1">
    <citation type="submission" date="2019-01" db="EMBL/GenBank/DDBJ databases">
        <title>Genomes sequencing and comparative genomics of infectious freshwater microsporidia, Cucumispora dikerogammari and Thelohania contejeani.</title>
        <authorList>
            <person name="Cormier A."/>
            <person name="Giraud I."/>
            <person name="Wattier R."/>
            <person name="Teixeira M."/>
            <person name="Grandjean F."/>
            <person name="Rigaud T."/>
            <person name="Cordaux R."/>
        </authorList>
    </citation>
    <scope>NUCLEOTIDE SEQUENCE [LARGE SCALE GENOMIC DNA]</scope>
    <source>
        <strain evidence="1">T1</strain>
        <tissue evidence="1">Spores</tissue>
    </source>
</reference>
<dbReference type="SUPFAM" id="SSF50998">
    <property type="entry name" value="Quinoprotein alcohol dehydrogenase-like"/>
    <property type="match status" value="1"/>
</dbReference>
<evidence type="ECO:0000313" key="2">
    <source>
        <dbReference type="Proteomes" id="UP001516464"/>
    </source>
</evidence>
<protein>
    <submittedName>
        <fullName evidence="1">Uncharacterized protein</fullName>
    </submittedName>
</protein>
<comment type="caution">
    <text evidence="1">The sequence shown here is derived from an EMBL/GenBank/DDBJ whole genome shotgun (WGS) entry which is preliminary data.</text>
</comment>